<gene>
    <name evidence="2" type="ORF">PAC_00423</name>
</gene>
<evidence type="ECO:0000313" key="3">
    <source>
        <dbReference type="Proteomes" id="UP000184330"/>
    </source>
</evidence>
<feature type="region of interest" description="Disordered" evidence="1">
    <location>
        <begin position="139"/>
        <end position="162"/>
    </location>
</feature>
<organism evidence="2 3">
    <name type="scientific">Phialocephala subalpina</name>
    <dbReference type="NCBI Taxonomy" id="576137"/>
    <lineage>
        <taxon>Eukaryota</taxon>
        <taxon>Fungi</taxon>
        <taxon>Dikarya</taxon>
        <taxon>Ascomycota</taxon>
        <taxon>Pezizomycotina</taxon>
        <taxon>Leotiomycetes</taxon>
        <taxon>Helotiales</taxon>
        <taxon>Mollisiaceae</taxon>
        <taxon>Phialocephala</taxon>
        <taxon>Phialocephala fortinii species complex</taxon>
    </lineage>
</organism>
<proteinExistence type="predicted"/>
<feature type="compositionally biased region" description="Low complexity" evidence="1">
    <location>
        <begin position="146"/>
        <end position="158"/>
    </location>
</feature>
<feature type="compositionally biased region" description="Basic residues" evidence="1">
    <location>
        <begin position="1"/>
        <end position="14"/>
    </location>
</feature>
<protein>
    <submittedName>
        <fullName evidence="2">Uncharacterized protein</fullName>
    </submittedName>
</protein>
<dbReference type="OrthoDB" id="5366687at2759"/>
<sequence>MSRHSGSSRHRSHQPRSSESNSEDTIEQVKAVVDQLNGVMVSAPHEWEAYLPSARSAMLALDRVRFFRDSQRYTEQVWILHGLQDFAFHDPDAGSIRDVAEWCQAAWLRILRNYPDDVETLTGLGHNWLQRSQATLARIQREEGTDSSSSGSGLTGNSIDSDEILTNGLETNGFSAAPPADPRRQGPLYVEARGYLQPAVDFFTRAVASADALGDLPGDLLASAAESHMSLGNVTATPSDERLFAQAIRYLRRAEETPGYSLSIYLQQYLNEYGRYVS</sequence>
<evidence type="ECO:0000313" key="2">
    <source>
        <dbReference type="EMBL" id="CZR50550.1"/>
    </source>
</evidence>
<accession>A0A1L7WCP1</accession>
<dbReference type="EMBL" id="FJOG01000001">
    <property type="protein sequence ID" value="CZR50550.1"/>
    <property type="molecule type" value="Genomic_DNA"/>
</dbReference>
<reference evidence="2 3" key="1">
    <citation type="submission" date="2016-03" db="EMBL/GenBank/DDBJ databases">
        <authorList>
            <person name="Ploux O."/>
        </authorList>
    </citation>
    <scope>NUCLEOTIDE SEQUENCE [LARGE SCALE GENOMIC DNA]</scope>
    <source>
        <strain evidence="2 3">UAMH 11012</strain>
    </source>
</reference>
<feature type="region of interest" description="Disordered" evidence="1">
    <location>
        <begin position="1"/>
        <end position="26"/>
    </location>
</feature>
<dbReference type="AlphaFoldDB" id="A0A1L7WCP1"/>
<dbReference type="STRING" id="576137.A0A1L7WCP1"/>
<keyword evidence="3" id="KW-1185">Reference proteome</keyword>
<evidence type="ECO:0000256" key="1">
    <source>
        <dbReference type="SAM" id="MobiDB-lite"/>
    </source>
</evidence>
<dbReference type="Proteomes" id="UP000184330">
    <property type="component" value="Unassembled WGS sequence"/>
</dbReference>
<name>A0A1L7WCP1_9HELO</name>